<feature type="transmembrane region" description="Helical" evidence="1">
    <location>
        <begin position="42"/>
        <end position="60"/>
    </location>
</feature>
<dbReference type="AlphaFoldDB" id="A0A1C4VAP2"/>
<evidence type="ECO:0000256" key="1">
    <source>
        <dbReference type="SAM" id="Phobius"/>
    </source>
</evidence>
<accession>A0A1C4VAP2</accession>
<dbReference type="STRING" id="262898.GA0070564_1011077"/>
<evidence type="ECO:0000313" key="3">
    <source>
        <dbReference type="Proteomes" id="UP000199504"/>
    </source>
</evidence>
<keyword evidence="1" id="KW-0472">Membrane</keyword>
<keyword evidence="3" id="KW-1185">Reference proteome</keyword>
<name>A0A1C4VAP2_9ACTN</name>
<protein>
    <submittedName>
        <fullName evidence="2">Uncharacterized protein</fullName>
    </submittedName>
</protein>
<dbReference type="Proteomes" id="UP000199504">
    <property type="component" value="Unassembled WGS sequence"/>
</dbReference>
<dbReference type="EMBL" id="FMCX01000001">
    <property type="protein sequence ID" value="SCE81002.1"/>
    <property type="molecule type" value="Genomic_DNA"/>
</dbReference>
<gene>
    <name evidence="2" type="ORF">GA0070564_1011077</name>
</gene>
<evidence type="ECO:0000313" key="2">
    <source>
        <dbReference type="EMBL" id="SCE81002.1"/>
    </source>
</evidence>
<keyword evidence="1" id="KW-0812">Transmembrane</keyword>
<sequence length="337" mass="34483">MNPTHIRELLDRAAAAVTPTETDPASLLLGRGRRSVRRRRRAWAAAGSVVAAMAAVVLALPSAVSAPNRSGTVGAAGTTVSLGGVSVAVPDGWRTSEVADFDPCTAEPHTVYLAAGWQFRGTAALAGSPRGGPVECRSDGQAWVAVVERGFAPTVNPARLVVNDGQLLQAEEAAAFFVPSAWAYRPFTQRIEATAAVISGDEQQREQLLDRVTWPAGPAAPASGGLALPGRITSATSAAPPSNAMVVATDAKTLARIRTALTALRDPVRPGEECTLRQPGAVGISLGSVTVVLGDATCPQAVSSGGGRVRAPAGLGRELLGLIAARNGIAIGRVTTD</sequence>
<proteinExistence type="predicted"/>
<organism evidence="2 3">
    <name type="scientific">Micromonospora mirobrigensis</name>
    <dbReference type="NCBI Taxonomy" id="262898"/>
    <lineage>
        <taxon>Bacteria</taxon>
        <taxon>Bacillati</taxon>
        <taxon>Actinomycetota</taxon>
        <taxon>Actinomycetes</taxon>
        <taxon>Micromonosporales</taxon>
        <taxon>Micromonosporaceae</taxon>
        <taxon>Micromonospora</taxon>
    </lineage>
</organism>
<reference evidence="3" key="1">
    <citation type="submission" date="2016-06" db="EMBL/GenBank/DDBJ databases">
        <authorList>
            <person name="Varghese N."/>
            <person name="Submissions Spin"/>
        </authorList>
    </citation>
    <scope>NUCLEOTIDE SEQUENCE [LARGE SCALE GENOMIC DNA]</scope>
    <source>
        <strain evidence="3">DSM 44830</strain>
    </source>
</reference>
<keyword evidence="1" id="KW-1133">Transmembrane helix</keyword>